<evidence type="ECO:0000256" key="1">
    <source>
        <dbReference type="SAM" id="Phobius"/>
    </source>
</evidence>
<dbReference type="AlphaFoldDB" id="A0A1Q9YMM9"/>
<dbReference type="EMBL" id="MPJZ01000030">
    <property type="protein sequence ID" value="OLU46448.1"/>
    <property type="molecule type" value="Genomic_DNA"/>
</dbReference>
<dbReference type="Proteomes" id="UP000186758">
    <property type="component" value="Unassembled WGS sequence"/>
</dbReference>
<accession>A0A1Q9YMM9</accession>
<dbReference type="InterPro" id="IPR024529">
    <property type="entry name" value="ECF_trnsprt_substrate-spec"/>
</dbReference>
<keyword evidence="1" id="KW-0812">Transmembrane</keyword>
<name>A0A1Q9YMM9_9FIRM</name>
<reference evidence="2 3" key="1">
    <citation type="submission" date="2016-11" db="EMBL/GenBank/DDBJ databases">
        <title>Description of two novel members of the family Erysipelotrichaceae: Ileibacterium lipovorans gen. nov., sp. nov. and Dubosiella newyorkensis, gen. nov., sp. nov.</title>
        <authorList>
            <person name="Cox L.M."/>
            <person name="Sohn J."/>
            <person name="Tyrrell K.L."/>
            <person name="Citron D.M."/>
            <person name="Lawson P.A."/>
            <person name="Patel N.B."/>
            <person name="Iizumi T."/>
            <person name="Perez-Perez G.I."/>
            <person name="Goldstein E.J."/>
            <person name="Blaser M.J."/>
        </authorList>
    </citation>
    <scope>NUCLEOTIDE SEQUENCE [LARGE SCALE GENOMIC DNA]</scope>
    <source>
        <strain evidence="2 3">NYU-BL-K8</strain>
    </source>
</reference>
<dbReference type="Pfam" id="PF12822">
    <property type="entry name" value="ECF_trnsprt"/>
    <property type="match status" value="1"/>
</dbReference>
<organism evidence="2 3">
    <name type="scientific">Faecalibaculum rodentium</name>
    <dbReference type="NCBI Taxonomy" id="1702221"/>
    <lineage>
        <taxon>Bacteria</taxon>
        <taxon>Bacillati</taxon>
        <taxon>Bacillota</taxon>
        <taxon>Erysipelotrichia</taxon>
        <taxon>Erysipelotrichales</taxon>
        <taxon>Erysipelotrichaceae</taxon>
        <taxon>Faecalibaculum</taxon>
    </lineage>
</organism>
<keyword evidence="1" id="KW-1133">Transmembrane helix</keyword>
<dbReference type="Gene3D" id="1.10.1760.20">
    <property type="match status" value="1"/>
</dbReference>
<keyword evidence="1" id="KW-0472">Membrane</keyword>
<comment type="caution">
    <text evidence="2">The sequence shown here is derived from an EMBL/GenBank/DDBJ whole genome shotgun (WGS) entry which is preliminary data.</text>
</comment>
<gene>
    <name evidence="2" type="ORF">BO223_02285</name>
</gene>
<evidence type="ECO:0000313" key="2">
    <source>
        <dbReference type="EMBL" id="OLU46448.1"/>
    </source>
</evidence>
<feature type="transmembrane region" description="Helical" evidence="1">
    <location>
        <begin position="141"/>
        <end position="168"/>
    </location>
</feature>
<protein>
    <submittedName>
        <fullName evidence="2">ECF transporter S component</fullName>
    </submittedName>
</protein>
<feature type="transmembrane region" description="Helical" evidence="1">
    <location>
        <begin position="110"/>
        <end position="135"/>
    </location>
</feature>
<proteinExistence type="predicted"/>
<sequence length="181" mass="19807">MRMNQSVNNMTTAALMLALGLVLPFLTGQIPEIGSQLCPMHLPVLLCGFLCGWKYGLGVGFIVPLLRSALFGMPVMYPAALAMAFELGTYGMVAGWLWQVSKYQCTKALYRCLMAAMLAGRLVWGLVMMLLLGIGQFTWQMFLGAAFVTTLPGIILQLVLVPLIMVGLRRAGVIRYRSQAV</sequence>
<dbReference type="GO" id="GO:0022857">
    <property type="term" value="F:transmembrane transporter activity"/>
    <property type="evidence" value="ECO:0007669"/>
    <property type="project" value="InterPro"/>
</dbReference>
<feature type="transmembrane region" description="Helical" evidence="1">
    <location>
        <begin position="75"/>
        <end position="98"/>
    </location>
</feature>
<evidence type="ECO:0000313" key="3">
    <source>
        <dbReference type="Proteomes" id="UP000186758"/>
    </source>
</evidence>